<accession>A0A9N9GTY7</accession>
<sequence length="242" mass="27596">MNDDDQHPYATSLVRIKKYRKRPTIPSLFLNYSSENVVKQFENLNDGDDDKNIDSNYEVNDINNLIDENEHEVEIFFDYDNTNINDTKLTAFEKTVAWFAQQQKFFNRILKGNFSSNSSTSNSTNTNVSTKNSSHPNLKPDSLDIDLGNSSANDDRVLIAVCECGNASLYQTLARRRDENKKSENSVHILLSQKKQKQQKKSILEPEVATSVHKVVPQLVLYWEVVGLVGTCIARRCAGWRT</sequence>
<gene>
    <name evidence="2" type="ORF">ALEPTO_LOCUS9303</name>
</gene>
<dbReference type="Proteomes" id="UP000789508">
    <property type="component" value="Unassembled WGS sequence"/>
</dbReference>
<dbReference type="EMBL" id="CAJVPS010006895">
    <property type="protein sequence ID" value="CAG8629670.1"/>
    <property type="molecule type" value="Genomic_DNA"/>
</dbReference>
<evidence type="ECO:0000256" key="1">
    <source>
        <dbReference type="SAM" id="MobiDB-lite"/>
    </source>
</evidence>
<feature type="region of interest" description="Disordered" evidence="1">
    <location>
        <begin position="116"/>
        <end position="146"/>
    </location>
</feature>
<proteinExistence type="predicted"/>
<name>A0A9N9GTY7_9GLOM</name>
<evidence type="ECO:0000313" key="2">
    <source>
        <dbReference type="EMBL" id="CAG8629670.1"/>
    </source>
</evidence>
<organism evidence="2 3">
    <name type="scientific">Ambispora leptoticha</name>
    <dbReference type="NCBI Taxonomy" id="144679"/>
    <lineage>
        <taxon>Eukaryota</taxon>
        <taxon>Fungi</taxon>
        <taxon>Fungi incertae sedis</taxon>
        <taxon>Mucoromycota</taxon>
        <taxon>Glomeromycotina</taxon>
        <taxon>Glomeromycetes</taxon>
        <taxon>Archaeosporales</taxon>
        <taxon>Ambisporaceae</taxon>
        <taxon>Ambispora</taxon>
    </lineage>
</organism>
<keyword evidence="3" id="KW-1185">Reference proteome</keyword>
<comment type="caution">
    <text evidence="2">The sequence shown here is derived from an EMBL/GenBank/DDBJ whole genome shotgun (WGS) entry which is preliminary data.</text>
</comment>
<dbReference type="AlphaFoldDB" id="A0A9N9GTY7"/>
<protein>
    <submittedName>
        <fullName evidence="2">4364_t:CDS:1</fullName>
    </submittedName>
</protein>
<reference evidence="2" key="1">
    <citation type="submission" date="2021-06" db="EMBL/GenBank/DDBJ databases">
        <authorList>
            <person name="Kallberg Y."/>
            <person name="Tangrot J."/>
            <person name="Rosling A."/>
        </authorList>
    </citation>
    <scope>NUCLEOTIDE SEQUENCE</scope>
    <source>
        <strain evidence="2">FL130A</strain>
    </source>
</reference>
<evidence type="ECO:0000313" key="3">
    <source>
        <dbReference type="Proteomes" id="UP000789508"/>
    </source>
</evidence>
<dbReference type="OrthoDB" id="10409841at2759"/>
<feature type="compositionally biased region" description="Low complexity" evidence="1">
    <location>
        <begin position="116"/>
        <end position="134"/>
    </location>
</feature>